<keyword evidence="1" id="KW-0812">Transmembrane</keyword>
<organism evidence="2">
    <name type="scientific">uncultured Caudovirales phage</name>
    <dbReference type="NCBI Taxonomy" id="2100421"/>
    <lineage>
        <taxon>Viruses</taxon>
        <taxon>Duplodnaviria</taxon>
        <taxon>Heunggongvirae</taxon>
        <taxon>Uroviricota</taxon>
        <taxon>Caudoviricetes</taxon>
        <taxon>Peduoviridae</taxon>
        <taxon>Maltschvirus</taxon>
        <taxon>Maltschvirus maltsch</taxon>
    </lineage>
</organism>
<accession>A0A6J5M3M6</accession>
<protein>
    <submittedName>
        <fullName evidence="2">Essential recombination function protein</fullName>
    </submittedName>
</protein>
<dbReference type="Pfam" id="PF04404">
    <property type="entry name" value="ERF"/>
    <property type="match status" value="1"/>
</dbReference>
<keyword evidence="1" id="KW-1133">Transmembrane helix</keyword>
<proteinExistence type="predicted"/>
<evidence type="ECO:0000256" key="1">
    <source>
        <dbReference type="SAM" id="Phobius"/>
    </source>
</evidence>
<keyword evidence="1" id="KW-0472">Membrane</keyword>
<gene>
    <name evidence="2" type="ORF">UFOVP415_29</name>
</gene>
<sequence>MSIYKKLSDAREHFHALELKKTGHNKFAGYKYFELGDFLIPALSVLKIYGIVSVISFGKEIATMKLIDIDKPDDFIEITSPMSSAALKGAHEIQNLGAVQTYLRRYLWVAALEIVEHDAIDSAPAKEKVIITPSQGIADNIPAEEMQYLQELAIELVANVAEGNPKQALERLDAEKLEAEQKVALWSLLDSKTRSAIKKAKE</sequence>
<feature type="transmembrane region" description="Helical" evidence="1">
    <location>
        <begin position="38"/>
        <end position="57"/>
    </location>
</feature>
<reference evidence="2" key="1">
    <citation type="submission" date="2020-04" db="EMBL/GenBank/DDBJ databases">
        <authorList>
            <person name="Chiriac C."/>
            <person name="Salcher M."/>
            <person name="Ghai R."/>
            <person name="Kavagutti S V."/>
        </authorList>
    </citation>
    <scope>NUCLEOTIDE SEQUENCE</scope>
</reference>
<dbReference type="InterPro" id="IPR007499">
    <property type="entry name" value="ERF_bacteria_virus"/>
</dbReference>
<dbReference type="EMBL" id="LR796390">
    <property type="protein sequence ID" value="CAB4141575.1"/>
    <property type="molecule type" value="Genomic_DNA"/>
</dbReference>
<name>A0A6J5M3M6_9CAUD</name>
<evidence type="ECO:0000313" key="2">
    <source>
        <dbReference type="EMBL" id="CAB4141575.1"/>
    </source>
</evidence>